<accession>A0A9J7BYU2</accession>
<evidence type="ECO:0000256" key="10">
    <source>
        <dbReference type="ARBA" id="ARBA00023114"/>
    </source>
</evidence>
<keyword evidence="12" id="KW-0564">Palmitate</keyword>
<dbReference type="GO" id="GO:0006811">
    <property type="term" value="P:monoatomic ion transport"/>
    <property type="evidence" value="ECO:0007669"/>
    <property type="project" value="UniProtKB-KW"/>
</dbReference>
<dbReference type="Gene3D" id="3.30.1950.10">
    <property type="entry name" value="wza like domain"/>
    <property type="match status" value="1"/>
</dbReference>
<evidence type="ECO:0000256" key="9">
    <source>
        <dbReference type="ARBA" id="ARBA00023065"/>
    </source>
</evidence>
<comment type="similarity">
    <text evidence="2">Belongs to the BexD/CtrA/VexA family.</text>
</comment>
<evidence type="ECO:0000256" key="11">
    <source>
        <dbReference type="ARBA" id="ARBA00023136"/>
    </source>
</evidence>
<keyword evidence="9" id="KW-0406">Ion transport</keyword>
<feature type="domain" description="SLBB" evidence="17">
    <location>
        <begin position="225"/>
        <end position="302"/>
    </location>
</feature>
<keyword evidence="14" id="KW-0449">Lipoprotein</keyword>
<feature type="signal peptide" evidence="15">
    <location>
        <begin position="1"/>
        <end position="22"/>
    </location>
</feature>
<keyword evidence="11" id="KW-0472">Membrane</keyword>
<keyword evidence="19" id="KW-1185">Reference proteome</keyword>
<dbReference type="GO" id="GO:0009279">
    <property type="term" value="C:cell outer membrane"/>
    <property type="evidence" value="ECO:0007669"/>
    <property type="project" value="UniProtKB-SubCell"/>
</dbReference>
<keyword evidence="4" id="KW-1134">Transmembrane beta strand</keyword>
<gene>
    <name evidence="18" type="ORF">MOP44_11700</name>
</gene>
<dbReference type="InterPro" id="IPR054765">
    <property type="entry name" value="SLBB_dom"/>
</dbReference>
<proteinExistence type="inferred from homology"/>
<keyword evidence="5" id="KW-0762">Sugar transport</keyword>
<evidence type="ECO:0000313" key="19">
    <source>
        <dbReference type="Proteomes" id="UP001059380"/>
    </source>
</evidence>
<evidence type="ECO:0000256" key="2">
    <source>
        <dbReference type="ARBA" id="ARBA00009450"/>
    </source>
</evidence>
<evidence type="ECO:0000256" key="1">
    <source>
        <dbReference type="ARBA" id="ARBA00004571"/>
    </source>
</evidence>
<dbReference type="GO" id="GO:0046930">
    <property type="term" value="C:pore complex"/>
    <property type="evidence" value="ECO:0007669"/>
    <property type="project" value="UniProtKB-KW"/>
</dbReference>
<evidence type="ECO:0000256" key="3">
    <source>
        <dbReference type="ARBA" id="ARBA00022448"/>
    </source>
</evidence>
<evidence type="ECO:0000256" key="8">
    <source>
        <dbReference type="ARBA" id="ARBA00023047"/>
    </source>
</evidence>
<keyword evidence="13" id="KW-0998">Cell outer membrane</keyword>
<dbReference type="Pfam" id="PF22461">
    <property type="entry name" value="SLBB_2"/>
    <property type="match status" value="1"/>
</dbReference>
<dbReference type="InterPro" id="IPR003715">
    <property type="entry name" value="Poly_export_N"/>
</dbReference>
<dbReference type="Proteomes" id="UP001059380">
    <property type="component" value="Chromosome"/>
</dbReference>
<protein>
    <submittedName>
        <fullName evidence="18">Polysaccharide export protein</fullName>
    </submittedName>
</protein>
<dbReference type="GO" id="GO:0015288">
    <property type="term" value="F:porin activity"/>
    <property type="evidence" value="ECO:0007669"/>
    <property type="project" value="UniProtKB-KW"/>
</dbReference>
<keyword evidence="6" id="KW-0812">Transmembrane</keyword>
<dbReference type="PANTHER" id="PTHR33619:SF3">
    <property type="entry name" value="POLYSACCHARIDE EXPORT PROTEIN GFCE-RELATED"/>
    <property type="match status" value="1"/>
</dbReference>
<keyword evidence="7 15" id="KW-0732">Signal</keyword>
<evidence type="ECO:0000256" key="14">
    <source>
        <dbReference type="ARBA" id="ARBA00023288"/>
    </source>
</evidence>
<comment type="subcellular location">
    <subcellularLocation>
        <location evidence="1">Cell outer membrane</location>
        <topology evidence="1">Multi-pass membrane protein</topology>
    </subcellularLocation>
</comment>
<dbReference type="InterPro" id="IPR049712">
    <property type="entry name" value="Poly_export"/>
</dbReference>
<evidence type="ECO:0000256" key="12">
    <source>
        <dbReference type="ARBA" id="ARBA00023139"/>
    </source>
</evidence>
<dbReference type="Pfam" id="PF02563">
    <property type="entry name" value="Poly_export"/>
    <property type="match status" value="1"/>
</dbReference>
<feature type="chain" id="PRO_5039909170" evidence="15">
    <location>
        <begin position="23"/>
        <end position="333"/>
    </location>
</feature>
<evidence type="ECO:0000256" key="7">
    <source>
        <dbReference type="ARBA" id="ARBA00022729"/>
    </source>
</evidence>
<sequence length="333" mass="35433">MNGRIFKSCLSVLFASAMGVSAAWSQAPAQAASEPQNPALKPNPLDALRKFEPAADEEYQLGRGDEIQVDFSGRPELQAKQVVGPDGRITLPLAGEVMLAGETRSGAAKKVEAALAPYYANLSVLVTVTKYTANRVLVLGAVDHPGPVVFDGAPTLLEAITRGGLPLVGPLKRPQIPDQCAIYRGSDKVMWVQLRQLVDSGNPLADIRLRRDDVVYVPDPSDRFVSVMGEVNHPGPVELNSTSTLSSVLALAGGITEKAGGDPHVQIVDTKTGASRSLKFKDLLSSSKSMEITLHPGDIVYVPVSGFYRATYFLERLSPLTSLATLAAVNGAF</sequence>
<evidence type="ECO:0000259" key="16">
    <source>
        <dbReference type="Pfam" id="PF02563"/>
    </source>
</evidence>
<evidence type="ECO:0000256" key="4">
    <source>
        <dbReference type="ARBA" id="ARBA00022452"/>
    </source>
</evidence>
<evidence type="ECO:0000256" key="15">
    <source>
        <dbReference type="SAM" id="SignalP"/>
    </source>
</evidence>
<reference evidence="18" key="1">
    <citation type="submission" date="2021-04" db="EMBL/GenBank/DDBJ databases">
        <title>Phylogenetic analysis of Acidobacteriaceae.</title>
        <authorList>
            <person name="Qiu L."/>
            <person name="Zhang Q."/>
        </authorList>
    </citation>
    <scope>NUCLEOTIDE SEQUENCE</scope>
    <source>
        <strain evidence="18">DSM 25168</strain>
    </source>
</reference>
<keyword evidence="8" id="KW-0625">Polysaccharide transport</keyword>
<dbReference type="EMBL" id="CP093313">
    <property type="protein sequence ID" value="UWZ86582.1"/>
    <property type="molecule type" value="Genomic_DNA"/>
</dbReference>
<evidence type="ECO:0000256" key="13">
    <source>
        <dbReference type="ARBA" id="ARBA00023237"/>
    </source>
</evidence>
<dbReference type="Gene3D" id="3.10.560.10">
    <property type="entry name" value="Outer membrane lipoprotein wza domain like"/>
    <property type="match status" value="2"/>
</dbReference>
<evidence type="ECO:0000256" key="5">
    <source>
        <dbReference type="ARBA" id="ARBA00022597"/>
    </source>
</evidence>
<keyword evidence="10" id="KW-0626">Porin</keyword>
<evidence type="ECO:0000256" key="6">
    <source>
        <dbReference type="ARBA" id="ARBA00022692"/>
    </source>
</evidence>
<keyword evidence="3" id="KW-0813">Transport</keyword>
<name>A0A9J7BYU2_9BACT</name>
<dbReference type="KEGG" id="orp:MOP44_11700"/>
<feature type="domain" description="Polysaccharide export protein N-terminal" evidence="16">
    <location>
        <begin position="54"/>
        <end position="129"/>
    </location>
</feature>
<dbReference type="RefSeq" id="WP_260796220.1">
    <property type="nucleotide sequence ID" value="NZ_CP093313.1"/>
</dbReference>
<evidence type="ECO:0000259" key="17">
    <source>
        <dbReference type="Pfam" id="PF22461"/>
    </source>
</evidence>
<organism evidence="18 19">
    <name type="scientific">Occallatibacter riparius</name>
    <dbReference type="NCBI Taxonomy" id="1002689"/>
    <lineage>
        <taxon>Bacteria</taxon>
        <taxon>Pseudomonadati</taxon>
        <taxon>Acidobacteriota</taxon>
        <taxon>Terriglobia</taxon>
        <taxon>Terriglobales</taxon>
        <taxon>Acidobacteriaceae</taxon>
        <taxon>Occallatibacter</taxon>
    </lineage>
</organism>
<evidence type="ECO:0000313" key="18">
    <source>
        <dbReference type="EMBL" id="UWZ86582.1"/>
    </source>
</evidence>
<dbReference type="AlphaFoldDB" id="A0A9J7BYU2"/>
<dbReference type="GO" id="GO:0015159">
    <property type="term" value="F:polysaccharide transmembrane transporter activity"/>
    <property type="evidence" value="ECO:0007669"/>
    <property type="project" value="InterPro"/>
</dbReference>
<dbReference type="PANTHER" id="PTHR33619">
    <property type="entry name" value="POLYSACCHARIDE EXPORT PROTEIN GFCE-RELATED"/>
    <property type="match status" value="1"/>
</dbReference>